<dbReference type="OrthoDB" id="9808748at2"/>
<dbReference type="EMBL" id="QYUL01000001">
    <property type="protein sequence ID" value="RJF83365.1"/>
    <property type="molecule type" value="Genomic_DNA"/>
</dbReference>
<evidence type="ECO:0000256" key="1">
    <source>
        <dbReference type="SAM" id="Phobius"/>
    </source>
</evidence>
<name>A0A418W006_9PROT</name>
<dbReference type="RefSeq" id="WP_119829009.1">
    <property type="nucleotide sequence ID" value="NZ_QYUL01000001.1"/>
</dbReference>
<reference evidence="3 4" key="1">
    <citation type="submission" date="2018-09" db="EMBL/GenBank/DDBJ databases">
        <authorList>
            <person name="Zhu H."/>
        </authorList>
    </citation>
    <scope>NUCLEOTIDE SEQUENCE [LARGE SCALE GENOMIC DNA]</scope>
    <source>
        <strain evidence="3 4">K2W22B-5</strain>
    </source>
</reference>
<protein>
    <submittedName>
        <fullName evidence="3">Uncharacterized protein</fullName>
    </submittedName>
</protein>
<keyword evidence="2" id="KW-0732">Signal</keyword>
<evidence type="ECO:0000313" key="4">
    <source>
        <dbReference type="Proteomes" id="UP000283458"/>
    </source>
</evidence>
<dbReference type="SUPFAM" id="SSF81442">
    <property type="entry name" value="Cytochrome c oxidase subunit I-like"/>
    <property type="match status" value="1"/>
</dbReference>
<accession>A0A418W006</accession>
<dbReference type="InterPro" id="IPR036927">
    <property type="entry name" value="Cyt_c_oxase-like_su1_sf"/>
</dbReference>
<feature type="transmembrane region" description="Helical" evidence="1">
    <location>
        <begin position="70"/>
        <end position="90"/>
    </location>
</feature>
<dbReference type="AlphaFoldDB" id="A0A418W006"/>
<keyword evidence="1" id="KW-0812">Transmembrane</keyword>
<organism evidence="3 4">
    <name type="scientific">Azospirillum cavernae</name>
    <dbReference type="NCBI Taxonomy" id="2320860"/>
    <lineage>
        <taxon>Bacteria</taxon>
        <taxon>Pseudomonadati</taxon>
        <taxon>Pseudomonadota</taxon>
        <taxon>Alphaproteobacteria</taxon>
        <taxon>Rhodospirillales</taxon>
        <taxon>Azospirillaceae</taxon>
        <taxon>Azospirillum</taxon>
    </lineage>
</organism>
<proteinExistence type="predicted"/>
<evidence type="ECO:0000313" key="3">
    <source>
        <dbReference type="EMBL" id="RJF83365.1"/>
    </source>
</evidence>
<sequence>MRGVAFWFLLIAALCALLGMVSGVVMAAAQDHSLSPAHAHLNLLGWVSMAIFGFYYHLVPEASARPLARLHFGLSVVATILFTPGIILAIRGQTEVLAQVGALLTIASMLVFLVTVARHRPTGRMAKV</sequence>
<evidence type="ECO:0000256" key="2">
    <source>
        <dbReference type="SAM" id="SignalP"/>
    </source>
</evidence>
<dbReference type="Gene3D" id="1.20.210.10">
    <property type="entry name" value="Cytochrome c oxidase-like, subunit I domain"/>
    <property type="match status" value="1"/>
</dbReference>
<keyword evidence="4" id="KW-1185">Reference proteome</keyword>
<feature type="transmembrane region" description="Helical" evidence="1">
    <location>
        <begin position="96"/>
        <end position="117"/>
    </location>
</feature>
<gene>
    <name evidence="3" type="ORF">D3877_01405</name>
</gene>
<feature type="signal peptide" evidence="2">
    <location>
        <begin position="1"/>
        <end position="27"/>
    </location>
</feature>
<feature type="chain" id="PRO_5019345240" evidence="2">
    <location>
        <begin position="28"/>
        <end position="128"/>
    </location>
</feature>
<comment type="caution">
    <text evidence="3">The sequence shown here is derived from an EMBL/GenBank/DDBJ whole genome shotgun (WGS) entry which is preliminary data.</text>
</comment>
<keyword evidence="1" id="KW-1133">Transmembrane helix</keyword>
<keyword evidence="1" id="KW-0472">Membrane</keyword>
<feature type="transmembrane region" description="Helical" evidence="1">
    <location>
        <begin position="37"/>
        <end position="58"/>
    </location>
</feature>
<dbReference type="Proteomes" id="UP000283458">
    <property type="component" value="Unassembled WGS sequence"/>
</dbReference>